<dbReference type="AlphaFoldDB" id="A0A9C7PRC6"/>
<reference evidence="2" key="2">
    <citation type="submission" date="2022-01" db="EMBL/GenBank/DDBJ databases">
        <authorList>
            <person name="Hirooka S."/>
            <person name="Miyagishima S.Y."/>
        </authorList>
    </citation>
    <scope>NUCLEOTIDE SEQUENCE</scope>
    <source>
        <strain evidence="2">NBRC 102759</strain>
    </source>
</reference>
<dbReference type="OrthoDB" id="415023at2759"/>
<comment type="caution">
    <text evidence="2">The sequence shown here is derived from an EMBL/GenBank/DDBJ whole genome shotgun (WGS) entry which is preliminary data.</text>
</comment>
<reference evidence="2" key="1">
    <citation type="journal article" date="2022" name="Proc. Natl. Acad. Sci. U.S.A.">
        <title>Life cycle and functional genomics of the unicellular red alga Galdieria for elucidating algal and plant evolution and industrial use.</title>
        <authorList>
            <person name="Hirooka S."/>
            <person name="Itabashi T."/>
            <person name="Ichinose T.M."/>
            <person name="Onuma R."/>
            <person name="Fujiwara T."/>
            <person name="Yamashita S."/>
            <person name="Jong L.W."/>
            <person name="Tomita R."/>
            <person name="Iwane A.H."/>
            <person name="Miyagishima S.Y."/>
        </authorList>
    </citation>
    <scope>NUCLEOTIDE SEQUENCE</scope>
    <source>
        <strain evidence="2">NBRC 102759</strain>
    </source>
</reference>
<dbReference type="Pfam" id="PF02338">
    <property type="entry name" value="OTU"/>
    <property type="match status" value="1"/>
</dbReference>
<accession>A0A9C7PRC6</accession>
<feature type="domain" description="OTU" evidence="1">
    <location>
        <begin position="22"/>
        <end position="88"/>
    </location>
</feature>
<organism evidence="2 3">
    <name type="scientific">Galdieria partita</name>
    <dbReference type="NCBI Taxonomy" id="83374"/>
    <lineage>
        <taxon>Eukaryota</taxon>
        <taxon>Rhodophyta</taxon>
        <taxon>Bangiophyceae</taxon>
        <taxon>Galdieriales</taxon>
        <taxon>Galdieriaceae</taxon>
        <taxon>Galdieria</taxon>
    </lineage>
</organism>
<dbReference type="InterPro" id="IPR038765">
    <property type="entry name" value="Papain-like_cys_pep_sf"/>
</dbReference>
<keyword evidence="3" id="KW-1185">Reference proteome</keyword>
<dbReference type="Proteomes" id="UP001061958">
    <property type="component" value="Unassembled WGS sequence"/>
</dbReference>
<evidence type="ECO:0000313" key="2">
    <source>
        <dbReference type="EMBL" id="GJQ08612.1"/>
    </source>
</evidence>
<dbReference type="SUPFAM" id="SSF54001">
    <property type="entry name" value="Cysteine proteinases"/>
    <property type="match status" value="1"/>
</dbReference>
<proteinExistence type="predicted"/>
<gene>
    <name evidence="2" type="ORF">GpartN1_g403.t1</name>
</gene>
<evidence type="ECO:0000259" key="1">
    <source>
        <dbReference type="PROSITE" id="PS50802"/>
    </source>
</evidence>
<dbReference type="InterPro" id="IPR003323">
    <property type="entry name" value="OTU_dom"/>
</dbReference>
<sequence>MARIESSANDSRKFVVSRGEEDWKRLTAADGDCLFRAVAHQLERCNGDKYSVTPLRRRVAFTILKEKDKYLPLVADEEGLTYRNIEKY</sequence>
<dbReference type="EMBL" id="BQMJ01000003">
    <property type="protein sequence ID" value="GJQ08612.1"/>
    <property type="molecule type" value="Genomic_DNA"/>
</dbReference>
<protein>
    <recommendedName>
        <fullName evidence="1">OTU domain-containing protein</fullName>
    </recommendedName>
</protein>
<dbReference type="PROSITE" id="PS50802">
    <property type="entry name" value="OTU"/>
    <property type="match status" value="1"/>
</dbReference>
<name>A0A9C7PRC6_9RHOD</name>
<evidence type="ECO:0000313" key="3">
    <source>
        <dbReference type="Proteomes" id="UP001061958"/>
    </source>
</evidence>
<dbReference type="Gene3D" id="3.90.70.80">
    <property type="match status" value="1"/>
</dbReference>